<sequence length="41" mass="4458">MPGSRFASQGNHTAPSFLIALHNEFPLDGDRSVSKRQGAFL</sequence>
<evidence type="ECO:0000313" key="1">
    <source>
        <dbReference type="EMBL" id="BAU55728.1"/>
    </source>
</evidence>
<reference evidence="1 2" key="1">
    <citation type="submission" date="2015-12" db="EMBL/GenBank/DDBJ databases">
        <title>Genome sequence of Mucilaginibacter gotjawali.</title>
        <authorList>
            <person name="Lee J.S."/>
            <person name="Lee K.C."/>
            <person name="Kim K.K."/>
            <person name="Lee B.W."/>
        </authorList>
    </citation>
    <scope>NUCLEOTIDE SEQUENCE [LARGE SCALE GENOMIC DNA]</scope>
    <source>
        <strain evidence="1 2">SA3-7</strain>
    </source>
</reference>
<protein>
    <submittedName>
        <fullName evidence="1">Uncharacterized protein</fullName>
    </submittedName>
</protein>
<dbReference type="AlphaFoldDB" id="A0A0X8X621"/>
<organism evidence="1 2">
    <name type="scientific">Mucilaginibacter gotjawali</name>
    <dbReference type="NCBI Taxonomy" id="1550579"/>
    <lineage>
        <taxon>Bacteria</taxon>
        <taxon>Pseudomonadati</taxon>
        <taxon>Bacteroidota</taxon>
        <taxon>Sphingobacteriia</taxon>
        <taxon>Sphingobacteriales</taxon>
        <taxon>Sphingobacteriaceae</taxon>
        <taxon>Mucilaginibacter</taxon>
    </lineage>
</organism>
<gene>
    <name evidence="1" type="ORF">MgSA37_03920</name>
</gene>
<accession>A0A0X8X621</accession>
<evidence type="ECO:0000313" key="2">
    <source>
        <dbReference type="Proteomes" id="UP000218263"/>
    </source>
</evidence>
<dbReference type="KEGG" id="mgot:MgSA37_03920"/>
<proteinExistence type="predicted"/>
<name>A0A0X8X621_9SPHI</name>
<keyword evidence="2" id="KW-1185">Reference proteome</keyword>
<dbReference type="Proteomes" id="UP000218263">
    <property type="component" value="Chromosome"/>
</dbReference>
<dbReference type="EMBL" id="AP017313">
    <property type="protein sequence ID" value="BAU55728.1"/>
    <property type="molecule type" value="Genomic_DNA"/>
</dbReference>